<keyword evidence="2" id="KW-0689">Ribosomal protein</keyword>
<gene>
    <name evidence="2" type="ordered locus">Hore_01110</name>
</gene>
<dbReference type="Gene3D" id="3.30.1330.30">
    <property type="match status" value="1"/>
</dbReference>
<dbReference type="Pfam" id="PF01248">
    <property type="entry name" value="Ribosomal_L7Ae"/>
    <property type="match status" value="1"/>
</dbReference>
<organism evidence="2 3">
    <name type="scientific">Halothermothrix orenii (strain H 168 / OCM 544 / DSM 9562)</name>
    <dbReference type="NCBI Taxonomy" id="373903"/>
    <lineage>
        <taxon>Bacteria</taxon>
        <taxon>Bacillati</taxon>
        <taxon>Bacillota</taxon>
        <taxon>Clostridia</taxon>
        <taxon>Halanaerobiales</taxon>
        <taxon>Halothermotrichaceae</taxon>
        <taxon>Halothermothrix</taxon>
    </lineage>
</organism>
<name>B8D0B8_HALOH</name>
<dbReference type="HOGENOM" id="CLU_168063_0_0_9"/>
<dbReference type="SUPFAM" id="SSF55315">
    <property type="entry name" value="L30e-like"/>
    <property type="match status" value="1"/>
</dbReference>
<evidence type="ECO:0000259" key="1">
    <source>
        <dbReference type="Pfam" id="PF01248"/>
    </source>
</evidence>
<sequence length="82" mass="9051">MMLTELKNIDNKVVGTKQTLKAIKNSEVKKVFLAEDIDKPLYNQIVETATQYDVPIEKVDSKLRLGRACGIDVSAACAALLK</sequence>
<feature type="domain" description="Ribosomal protein eL8/eL30/eS12/Gadd45" evidence="1">
    <location>
        <begin position="9"/>
        <end position="79"/>
    </location>
</feature>
<proteinExistence type="predicted"/>
<accession>B8D0B8</accession>
<dbReference type="STRING" id="373903.Hore_01110"/>
<dbReference type="GO" id="GO:0005840">
    <property type="term" value="C:ribosome"/>
    <property type="evidence" value="ECO:0007669"/>
    <property type="project" value="UniProtKB-KW"/>
</dbReference>
<dbReference type="Proteomes" id="UP000000719">
    <property type="component" value="Chromosome"/>
</dbReference>
<evidence type="ECO:0000313" key="3">
    <source>
        <dbReference type="Proteomes" id="UP000000719"/>
    </source>
</evidence>
<reference evidence="2 3" key="1">
    <citation type="journal article" date="2009" name="PLoS ONE">
        <title>Genome analysis of the anaerobic thermohalophilic bacterium Halothermothrix orenii.</title>
        <authorList>
            <person name="Mavromatis K."/>
            <person name="Ivanova N."/>
            <person name="Anderson I."/>
            <person name="Lykidis A."/>
            <person name="Hooper S.D."/>
            <person name="Sun H."/>
            <person name="Kunin V."/>
            <person name="Lapidus A."/>
            <person name="Hugenholtz P."/>
            <person name="Patel B."/>
            <person name="Kyrpides N.C."/>
        </authorList>
    </citation>
    <scope>NUCLEOTIDE SEQUENCE [LARGE SCALE GENOMIC DNA]</scope>
    <source>
        <strain evidence="3">H 168 / OCM 544 / DSM 9562</strain>
    </source>
</reference>
<dbReference type="InterPro" id="IPR004038">
    <property type="entry name" value="Ribosomal_eL8/eL30/eS12/Gad45"/>
</dbReference>
<protein>
    <submittedName>
        <fullName evidence="2">Ribosomal protein L7Ae/L30e/S12e/Gadd45</fullName>
    </submittedName>
</protein>
<dbReference type="EMBL" id="CP001098">
    <property type="protein sequence ID" value="ACL68872.1"/>
    <property type="molecule type" value="Genomic_DNA"/>
</dbReference>
<dbReference type="KEGG" id="hor:Hore_01110"/>
<keyword evidence="3" id="KW-1185">Reference proteome</keyword>
<keyword evidence="2" id="KW-0687">Ribonucleoprotein</keyword>
<evidence type="ECO:0000313" key="2">
    <source>
        <dbReference type="EMBL" id="ACL68872.1"/>
    </source>
</evidence>
<dbReference type="InterPro" id="IPR029064">
    <property type="entry name" value="Ribosomal_eL30-like_sf"/>
</dbReference>
<dbReference type="eggNOG" id="COG1358">
    <property type="taxonomic scope" value="Bacteria"/>
</dbReference>
<dbReference type="RefSeq" id="WP_012635071.1">
    <property type="nucleotide sequence ID" value="NC_011899.1"/>
</dbReference>
<dbReference type="AlphaFoldDB" id="B8D0B8"/>